<accession>A0A2W5WLI6</accession>
<proteinExistence type="inferred from homology"/>
<evidence type="ECO:0000313" key="6">
    <source>
        <dbReference type="Proteomes" id="UP000248783"/>
    </source>
</evidence>
<evidence type="ECO:0000256" key="2">
    <source>
        <dbReference type="SAM" id="MobiDB-lite"/>
    </source>
</evidence>
<dbReference type="InterPro" id="IPR003696">
    <property type="entry name" value="Carbtransf_dom"/>
</dbReference>
<dbReference type="Proteomes" id="UP000248783">
    <property type="component" value="Unassembled WGS sequence"/>
</dbReference>
<dbReference type="Pfam" id="PF02543">
    <property type="entry name" value="Carbam_trans_N"/>
    <property type="match status" value="2"/>
</dbReference>
<keyword evidence="5" id="KW-0808">Transferase</keyword>
<comment type="caution">
    <text evidence="5">The sequence shown here is derived from an EMBL/GenBank/DDBJ whole genome shotgun (WGS) entry which is preliminary data.</text>
</comment>
<dbReference type="SUPFAM" id="SSF55821">
    <property type="entry name" value="YrdC/RibB"/>
    <property type="match status" value="1"/>
</dbReference>
<feature type="domain" description="Carbamoyltransferase" evidence="3">
    <location>
        <begin position="2"/>
        <end position="74"/>
    </location>
</feature>
<dbReference type="InterPro" id="IPR017945">
    <property type="entry name" value="DHBP_synth_RibB-like_a/b_dom"/>
</dbReference>
<feature type="domain" description="Carbamoyltransferase C-terminal" evidence="4">
    <location>
        <begin position="389"/>
        <end position="557"/>
    </location>
</feature>
<dbReference type="InterPro" id="IPR031730">
    <property type="entry name" value="Carbam_trans_C"/>
</dbReference>
<evidence type="ECO:0000256" key="1">
    <source>
        <dbReference type="ARBA" id="ARBA00006129"/>
    </source>
</evidence>
<dbReference type="Gene3D" id="3.30.420.40">
    <property type="match status" value="2"/>
</dbReference>
<protein>
    <submittedName>
        <fullName evidence="5">Carbamoyltransferase</fullName>
    </submittedName>
</protein>
<dbReference type="SUPFAM" id="SSF53067">
    <property type="entry name" value="Actin-like ATPase domain"/>
    <property type="match status" value="1"/>
</dbReference>
<evidence type="ECO:0000259" key="3">
    <source>
        <dbReference type="Pfam" id="PF02543"/>
    </source>
</evidence>
<dbReference type="InterPro" id="IPR038152">
    <property type="entry name" value="Carbam_trans_C_sf"/>
</dbReference>
<dbReference type="PANTHER" id="PTHR34847">
    <property type="entry name" value="NODULATION PROTEIN U"/>
    <property type="match status" value="1"/>
</dbReference>
<dbReference type="CDD" id="cd24098">
    <property type="entry name" value="ASKHA_NBD_TobZ_N"/>
    <property type="match status" value="1"/>
</dbReference>
<keyword evidence="6" id="KW-1185">Reference proteome</keyword>
<dbReference type="GO" id="GO:0016740">
    <property type="term" value="F:transferase activity"/>
    <property type="evidence" value="ECO:0007669"/>
    <property type="project" value="UniProtKB-KW"/>
</dbReference>
<dbReference type="InterPro" id="IPR051338">
    <property type="entry name" value="NodU/CmcH_Carbamoyltrnsfr"/>
</dbReference>
<dbReference type="AlphaFoldDB" id="A0A2W5WLI6"/>
<reference evidence="5 6" key="1">
    <citation type="submission" date="2018-06" db="EMBL/GenBank/DDBJ databases">
        <title>Whole genome sequencing of a novel hydrocarbon degrading bacterial strain, PW21 isolated from oil contaminated produced water sample.</title>
        <authorList>
            <person name="Nagkirti P."/>
            <person name="Shaikh A."/>
            <person name="Gowdaman V."/>
            <person name="Engineer A.E."/>
            <person name="Dagar S."/>
            <person name="Dhakephalkar P.K."/>
        </authorList>
    </citation>
    <scope>NUCLEOTIDE SEQUENCE [LARGE SCALE GENOMIC DNA]</scope>
    <source>
        <strain evidence="5 6">PW21</strain>
    </source>
</reference>
<dbReference type="InterPro" id="IPR043129">
    <property type="entry name" value="ATPase_NBD"/>
</dbReference>
<sequence>MRVLGVNALFHDPAAALVVDGQIVAAAEEERFSRRKHGKRPVPFAAWELPEQAMRWCLEAAGLEPGDLDAVAYSFDPGLAKPAEEMGLPDPWDWLRRQYAERAPQFLAAALPGLNPAAVRFVPHEVAHAASAALASPFPTCSVMSLDGRGERSSHLSGRYHEGRLEVLASQELPHSLGLLYESLTEHLGFLRSSDEYKVMALASYGEPRFLEDLRDVFYATPEGGFVAEAPDWSRWAPPASPGSLQDPATAASLAPDDAHGGLPPAHADLAASVQARLEEVLVDLATWLHGRTGDTALTLAGGTALNCVANSRVWRETPFEHVWVQPAAGDSGTALGAALQLTAEAGVTVEPMGSAALGREWPDDELAEWLRAARVPFTTPDDLPAQVADVLAADGVVAWFQGRSEFGPRALGQRSLLANPGHAHNVRRLNDVKGREQFRPVAPMVLLEDAAEIFSGGPVPSPYMLFVHEVAPAWRERIPAVVHVDGTARIQTVSTDQPRLHATISAFKERTGLPVVVNTSLNTAGRPMVDDPRDALELFGSAPVDLLVMGPHLVRRGDLFGVGA</sequence>
<evidence type="ECO:0000313" key="5">
    <source>
        <dbReference type="EMBL" id="PZR52177.1"/>
    </source>
</evidence>
<gene>
    <name evidence="5" type="ORF">DNL40_13330</name>
</gene>
<name>A0A2W5WLI6_9MICO</name>
<feature type="region of interest" description="Disordered" evidence="2">
    <location>
        <begin position="237"/>
        <end position="261"/>
    </location>
</feature>
<dbReference type="PANTHER" id="PTHR34847:SF1">
    <property type="entry name" value="NODULATION PROTEIN U"/>
    <property type="match status" value="1"/>
</dbReference>
<dbReference type="RefSeq" id="WP_111251740.1">
    <property type="nucleotide sequence ID" value="NZ_QKWH01000012.1"/>
</dbReference>
<comment type="similarity">
    <text evidence="1">Belongs to the NodU/CmcH family.</text>
</comment>
<organism evidence="5 6">
    <name type="scientific">Xylanimonas oleitrophica</name>
    <dbReference type="NCBI Taxonomy" id="2607479"/>
    <lineage>
        <taxon>Bacteria</taxon>
        <taxon>Bacillati</taxon>
        <taxon>Actinomycetota</taxon>
        <taxon>Actinomycetes</taxon>
        <taxon>Micrococcales</taxon>
        <taxon>Promicromonosporaceae</taxon>
        <taxon>Xylanimonas</taxon>
    </lineage>
</organism>
<dbReference type="Pfam" id="PF16861">
    <property type="entry name" value="Carbam_trans_C"/>
    <property type="match status" value="1"/>
</dbReference>
<dbReference type="EMBL" id="QKWH01000012">
    <property type="protein sequence ID" value="PZR52177.1"/>
    <property type="molecule type" value="Genomic_DNA"/>
</dbReference>
<feature type="domain" description="Carbamoyltransferase" evidence="3">
    <location>
        <begin position="118"/>
        <end position="340"/>
    </location>
</feature>
<dbReference type="Gene3D" id="3.90.870.20">
    <property type="entry name" value="Carbamoyltransferase, C-terminal domain"/>
    <property type="match status" value="1"/>
</dbReference>
<evidence type="ECO:0000259" key="4">
    <source>
        <dbReference type="Pfam" id="PF16861"/>
    </source>
</evidence>